<dbReference type="Gene3D" id="3.30.1380.20">
    <property type="entry name" value="Trafficking protein particle complex subunit 3"/>
    <property type="match status" value="1"/>
</dbReference>
<feature type="compositionally biased region" description="Gly residues" evidence="2">
    <location>
        <begin position="85"/>
        <end position="94"/>
    </location>
</feature>
<accession>A0AAN6LQ67</accession>
<protein>
    <recommendedName>
        <fullName evidence="5">Transport protein particle component</fullName>
    </recommendedName>
</protein>
<organism evidence="3 4">
    <name type="scientific">Pseudopithomyces chartarum</name>
    <dbReference type="NCBI Taxonomy" id="1892770"/>
    <lineage>
        <taxon>Eukaryota</taxon>
        <taxon>Fungi</taxon>
        <taxon>Dikarya</taxon>
        <taxon>Ascomycota</taxon>
        <taxon>Pezizomycotina</taxon>
        <taxon>Dothideomycetes</taxon>
        <taxon>Pleosporomycetidae</taxon>
        <taxon>Pleosporales</taxon>
        <taxon>Massarineae</taxon>
        <taxon>Didymosphaeriaceae</taxon>
        <taxon>Pseudopithomyces</taxon>
    </lineage>
</organism>
<evidence type="ECO:0000313" key="4">
    <source>
        <dbReference type="Proteomes" id="UP001280581"/>
    </source>
</evidence>
<dbReference type="EMBL" id="WVTA01000014">
    <property type="protein sequence ID" value="KAK3202232.1"/>
    <property type="molecule type" value="Genomic_DNA"/>
</dbReference>
<dbReference type="PANTHER" id="PTHR12817:SF0">
    <property type="entry name" value="GEO08327P1"/>
    <property type="match status" value="1"/>
</dbReference>
<dbReference type="GO" id="GO:0005802">
    <property type="term" value="C:trans-Golgi network"/>
    <property type="evidence" value="ECO:0007669"/>
    <property type="project" value="TreeGrafter"/>
</dbReference>
<feature type="region of interest" description="Disordered" evidence="2">
    <location>
        <begin position="55"/>
        <end position="97"/>
    </location>
</feature>
<dbReference type="GO" id="GO:0005801">
    <property type="term" value="C:cis-Golgi network"/>
    <property type="evidence" value="ECO:0007669"/>
    <property type="project" value="TreeGrafter"/>
</dbReference>
<reference evidence="3 4" key="1">
    <citation type="submission" date="2021-02" db="EMBL/GenBank/DDBJ databases">
        <title>Genome assembly of Pseudopithomyces chartarum.</title>
        <authorList>
            <person name="Jauregui R."/>
            <person name="Singh J."/>
            <person name="Voisey C."/>
        </authorList>
    </citation>
    <scope>NUCLEOTIDE SEQUENCE [LARGE SCALE GENOMIC DNA]</scope>
    <source>
        <strain evidence="3 4">AGR01</strain>
    </source>
</reference>
<sequence length="271" mass="28669">MATSNPAPMVSEAIDGDPTATEVATSCLDFLLIELVPMAYRITADLAAKEQEYLNSSSSTATAQAAKNDAEKEKADNDASSTVAGGTGLRGGGTATAVDEEEAREAVFHRLEALGYRVGLGVVERVSRTHPRPTSPLATIKFLCKDLWTLLFRKQIDNLKTNHRGIYVLTDNTFKPLTRMSFDTVKHSPTTQSTAHTTITERTTAAGDAWGDLSAFGADANSISRAQPFLYFPAGVVRGCLAGLGVEASVSAETSGLPGAVFQIRTVGAKA</sequence>
<keyword evidence="4" id="KW-1185">Reference proteome</keyword>
<dbReference type="GO" id="GO:0030008">
    <property type="term" value="C:TRAPP complex"/>
    <property type="evidence" value="ECO:0007669"/>
    <property type="project" value="TreeGrafter"/>
</dbReference>
<evidence type="ECO:0008006" key="5">
    <source>
        <dbReference type="Google" id="ProtNLM"/>
    </source>
</evidence>
<name>A0AAN6LQ67_9PLEO</name>
<dbReference type="InterPro" id="IPR024096">
    <property type="entry name" value="NO_sig/Golgi_transp_ligand-bd"/>
</dbReference>
<dbReference type="PANTHER" id="PTHR12817">
    <property type="entry name" value="TRAFFICKING PROTEIN PARTICLE COMPLEX SUBUNIT 6B"/>
    <property type="match status" value="1"/>
</dbReference>
<dbReference type="Proteomes" id="UP001280581">
    <property type="component" value="Unassembled WGS sequence"/>
</dbReference>
<dbReference type="GO" id="GO:0006888">
    <property type="term" value="P:endoplasmic reticulum to Golgi vesicle-mediated transport"/>
    <property type="evidence" value="ECO:0007669"/>
    <property type="project" value="TreeGrafter"/>
</dbReference>
<feature type="compositionally biased region" description="Basic and acidic residues" evidence="2">
    <location>
        <begin position="68"/>
        <end position="77"/>
    </location>
</feature>
<dbReference type="CDD" id="cd14944">
    <property type="entry name" value="TRAPPC6A_Trs33"/>
    <property type="match status" value="1"/>
</dbReference>
<dbReference type="AlphaFoldDB" id="A0AAN6LQ67"/>
<evidence type="ECO:0000313" key="3">
    <source>
        <dbReference type="EMBL" id="KAK3202232.1"/>
    </source>
</evidence>
<comment type="similarity">
    <text evidence="1">Belongs to the TRAPP small subunits family. BET3 subfamily.</text>
</comment>
<dbReference type="InterPro" id="IPR007194">
    <property type="entry name" value="TRAPP_component"/>
</dbReference>
<gene>
    <name evidence="3" type="ORF">GRF29_161g554244</name>
</gene>
<evidence type="ECO:0000256" key="1">
    <source>
        <dbReference type="ARBA" id="ARBA00006218"/>
    </source>
</evidence>
<comment type="caution">
    <text evidence="3">The sequence shown here is derived from an EMBL/GenBank/DDBJ whole genome shotgun (WGS) entry which is preliminary data.</text>
</comment>
<dbReference type="InterPro" id="IPR037992">
    <property type="entry name" value="TRAPPC6/Trs33"/>
</dbReference>
<evidence type="ECO:0000256" key="2">
    <source>
        <dbReference type="SAM" id="MobiDB-lite"/>
    </source>
</evidence>
<proteinExistence type="inferred from homology"/>
<feature type="compositionally biased region" description="Low complexity" evidence="2">
    <location>
        <begin position="56"/>
        <end position="67"/>
    </location>
</feature>
<dbReference type="Pfam" id="PF04051">
    <property type="entry name" value="TRAPP"/>
    <property type="match status" value="1"/>
</dbReference>
<dbReference type="SUPFAM" id="SSF111126">
    <property type="entry name" value="Ligand-binding domain in the NO signalling and Golgi transport"/>
    <property type="match status" value="1"/>
</dbReference>